<keyword evidence="12" id="KW-1185">Reference proteome</keyword>
<dbReference type="InterPro" id="IPR036397">
    <property type="entry name" value="RNaseH_sf"/>
</dbReference>
<comment type="caution">
    <text evidence="11">The sequence shown here is derived from an EMBL/GenBank/DDBJ whole genome shotgun (WGS) entry which is preliminary data.</text>
</comment>
<dbReference type="Gene3D" id="3.30.420.10">
    <property type="entry name" value="Ribonuclease H-like superfamily/Ribonuclease H"/>
    <property type="match status" value="1"/>
</dbReference>
<feature type="domain" description="Exonuclease" evidence="10">
    <location>
        <begin position="388"/>
        <end position="552"/>
    </location>
</feature>
<protein>
    <recommendedName>
        <fullName evidence="8">RNA exonuclease 3</fullName>
    </recommendedName>
</protein>
<keyword evidence="3" id="KW-0540">Nuclease</keyword>
<dbReference type="InterPro" id="IPR013520">
    <property type="entry name" value="Ribonucl_H"/>
</dbReference>
<feature type="compositionally biased region" description="Polar residues" evidence="9">
    <location>
        <begin position="64"/>
        <end position="82"/>
    </location>
</feature>
<dbReference type="SUPFAM" id="SSF53098">
    <property type="entry name" value="Ribonuclease H-like"/>
    <property type="match status" value="1"/>
</dbReference>
<dbReference type="FunFam" id="3.30.420.10:FF:000031">
    <property type="entry name" value="RNA exonuclease 1"/>
    <property type="match status" value="1"/>
</dbReference>
<dbReference type="GO" id="GO:0005634">
    <property type="term" value="C:nucleus"/>
    <property type="evidence" value="ECO:0007669"/>
    <property type="project" value="UniProtKB-SubCell"/>
</dbReference>
<dbReference type="GO" id="GO:0003676">
    <property type="term" value="F:nucleic acid binding"/>
    <property type="evidence" value="ECO:0007669"/>
    <property type="project" value="InterPro"/>
</dbReference>
<evidence type="ECO:0000256" key="8">
    <source>
        <dbReference type="ARBA" id="ARBA00039985"/>
    </source>
</evidence>
<dbReference type="Proteomes" id="UP000242525">
    <property type="component" value="Unassembled WGS sequence"/>
</dbReference>
<dbReference type="OrthoDB" id="3996471at2759"/>
<evidence type="ECO:0000256" key="6">
    <source>
        <dbReference type="ARBA" id="ARBA00023242"/>
    </source>
</evidence>
<dbReference type="GO" id="GO:0010629">
    <property type="term" value="P:negative regulation of gene expression"/>
    <property type="evidence" value="ECO:0007669"/>
    <property type="project" value="UniProtKB-ARBA"/>
</dbReference>
<reference evidence="11" key="1">
    <citation type="submission" date="2014-03" db="EMBL/GenBank/DDBJ databases">
        <authorList>
            <person name="Casaregola S."/>
        </authorList>
    </citation>
    <scope>NUCLEOTIDE SEQUENCE [LARGE SCALE GENOMIC DNA]</scope>
    <source>
        <strain evidence="11">CLIB 918</strain>
    </source>
</reference>
<evidence type="ECO:0000313" key="12">
    <source>
        <dbReference type="Proteomes" id="UP000242525"/>
    </source>
</evidence>
<dbReference type="GO" id="GO:0004527">
    <property type="term" value="F:exonuclease activity"/>
    <property type="evidence" value="ECO:0007669"/>
    <property type="project" value="UniProtKB-KW"/>
</dbReference>
<comment type="subcellular location">
    <subcellularLocation>
        <location evidence="1">Nucleus</location>
    </subcellularLocation>
</comment>
<dbReference type="PANTHER" id="PTHR12801">
    <property type="entry name" value="RNA EXONUCLEASE REXO1 / RECO3 FAMILY MEMBER-RELATED"/>
    <property type="match status" value="1"/>
</dbReference>
<feature type="compositionally biased region" description="Low complexity" evidence="9">
    <location>
        <begin position="133"/>
        <end position="147"/>
    </location>
</feature>
<evidence type="ECO:0000256" key="1">
    <source>
        <dbReference type="ARBA" id="ARBA00004123"/>
    </source>
</evidence>
<dbReference type="CDD" id="cd06145">
    <property type="entry name" value="REX1_like"/>
    <property type="match status" value="1"/>
</dbReference>
<comment type="function">
    <text evidence="7">3' to 5' exoribonuclease required for proper 3' end maturation of MRP RNA and of the U5L snRNA.</text>
</comment>
<dbReference type="STRING" id="1173061.A0A0J9XEK5"/>
<evidence type="ECO:0000313" key="11">
    <source>
        <dbReference type="EMBL" id="CDO55794.1"/>
    </source>
</evidence>
<proteinExistence type="inferred from homology"/>
<evidence type="ECO:0000256" key="2">
    <source>
        <dbReference type="ARBA" id="ARBA00006357"/>
    </source>
</evidence>
<accession>A0A0J9XEK5</accession>
<organism evidence="11 12">
    <name type="scientific">Geotrichum candidum</name>
    <name type="common">Oospora lactis</name>
    <name type="synonym">Dipodascus geotrichum</name>
    <dbReference type="NCBI Taxonomy" id="1173061"/>
    <lineage>
        <taxon>Eukaryota</taxon>
        <taxon>Fungi</taxon>
        <taxon>Dikarya</taxon>
        <taxon>Ascomycota</taxon>
        <taxon>Saccharomycotina</taxon>
        <taxon>Dipodascomycetes</taxon>
        <taxon>Dipodascales</taxon>
        <taxon>Dipodascaceae</taxon>
        <taxon>Geotrichum</taxon>
    </lineage>
</organism>
<dbReference type="InterPro" id="IPR047021">
    <property type="entry name" value="REXO1/3/4-like"/>
</dbReference>
<evidence type="ECO:0000256" key="3">
    <source>
        <dbReference type="ARBA" id="ARBA00022722"/>
    </source>
</evidence>
<comment type="similarity">
    <text evidence="2">Belongs to the REXO1/REXO3 family.</text>
</comment>
<keyword evidence="6" id="KW-0539">Nucleus</keyword>
<evidence type="ECO:0000259" key="10">
    <source>
        <dbReference type="SMART" id="SM00479"/>
    </source>
</evidence>
<name>A0A0J9XEK5_GEOCN</name>
<feature type="compositionally biased region" description="Basic and acidic residues" evidence="9">
    <location>
        <begin position="42"/>
        <end position="61"/>
    </location>
</feature>
<evidence type="ECO:0000256" key="7">
    <source>
        <dbReference type="ARBA" id="ARBA00037201"/>
    </source>
</evidence>
<dbReference type="InterPro" id="IPR034922">
    <property type="entry name" value="REX1-like_exo"/>
</dbReference>
<keyword evidence="5" id="KW-0269">Exonuclease</keyword>
<evidence type="ECO:0000256" key="5">
    <source>
        <dbReference type="ARBA" id="ARBA00022839"/>
    </source>
</evidence>
<dbReference type="SMART" id="SM00479">
    <property type="entry name" value="EXOIII"/>
    <property type="match status" value="1"/>
</dbReference>
<gene>
    <name evidence="11" type="ORF">BN980_GECA12s02463g</name>
</gene>
<evidence type="ECO:0000256" key="4">
    <source>
        <dbReference type="ARBA" id="ARBA00022801"/>
    </source>
</evidence>
<dbReference type="AlphaFoldDB" id="A0A0J9XEK5"/>
<dbReference type="EMBL" id="CCBN010000012">
    <property type="protein sequence ID" value="CDO55794.1"/>
    <property type="molecule type" value="Genomic_DNA"/>
</dbReference>
<feature type="region of interest" description="Disordered" evidence="9">
    <location>
        <begin position="39"/>
        <end position="164"/>
    </location>
</feature>
<sequence>MFKSQTGLFLDIYCPGLRKTGQCLLPNCIFSHTLPQQAVSTGKREPDCVEKPVSEGPELKRAKSNNINGGTGDHSTTPQVTTPAVRPALKQNSVISKLYTQQQSRSKPVVDPPAKRPDSAVKPVVTLPEASRKSAVSSSGASASSLANKPSVAPAQSPAKVERTDAKTLVAQPVTPYAPATHQQRMDYLRTICKELELKKVRFPRRVAMKLEHNIAKSSSKVVYPKNIRKLVADIRADKFSKASQEKAKQEALQKEAAVKARYKEELEKLIIPTNLLESNNYAVGLVVPNPVGDDYVASCERCGTKFQPSNSKTHSTCVYHWARIPYDLETKKRSNVYPCCSQRVGESSGCTRLDKHVYKLTEPQNLAAVIPFVMAPDTSPDKNTTLFAAGIDCEMAYTTYGTELIRVTVVDWDTGRTVLDRMVFPLGEIVDLNTHFSGIADINAGVVMDGTHYPTVSFDEARNLLFQFVSAQTILIGHGLENDLNTLRLLHTQVVDTAIRYPTLNEKRKHSLKSLAHTYLGRTIQTGEHDSAEDALAAMDIVKANIKKTIGHT</sequence>
<evidence type="ECO:0000256" key="9">
    <source>
        <dbReference type="SAM" id="MobiDB-lite"/>
    </source>
</evidence>
<feature type="compositionally biased region" description="Polar residues" evidence="9">
    <location>
        <begin position="90"/>
        <end position="106"/>
    </location>
</feature>
<dbReference type="PANTHER" id="PTHR12801:SF115">
    <property type="entry name" value="FI18136P1-RELATED"/>
    <property type="match status" value="1"/>
</dbReference>
<keyword evidence="4" id="KW-0378">Hydrolase</keyword>
<dbReference type="InterPro" id="IPR012337">
    <property type="entry name" value="RNaseH-like_sf"/>
</dbReference>